<organism evidence="1 2">
    <name type="scientific">Citrobacter youngae ATCC 29220</name>
    <dbReference type="NCBI Taxonomy" id="500640"/>
    <lineage>
        <taxon>Bacteria</taxon>
        <taxon>Pseudomonadati</taxon>
        <taxon>Pseudomonadota</taxon>
        <taxon>Gammaproteobacteria</taxon>
        <taxon>Enterobacterales</taxon>
        <taxon>Enterobacteriaceae</taxon>
        <taxon>Citrobacter</taxon>
        <taxon>Citrobacter freundii complex</taxon>
    </lineage>
</organism>
<name>D4BDG0_9ENTR</name>
<dbReference type="AlphaFoldDB" id="D4BDG0"/>
<gene>
    <name evidence="1" type="ORF">CIT292_08527</name>
</gene>
<protein>
    <submittedName>
        <fullName evidence="1">Uncharacterized protein</fullName>
    </submittedName>
</protein>
<dbReference type="EMBL" id="ABWL02000009">
    <property type="protein sequence ID" value="EFE08009.1"/>
    <property type="molecule type" value="Genomic_DNA"/>
</dbReference>
<evidence type="ECO:0000313" key="2">
    <source>
        <dbReference type="Proteomes" id="UP000003880"/>
    </source>
</evidence>
<accession>D4BDG0</accession>
<proteinExistence type="predicted"/>
<evidence type="ECO:0000313" key="1">
    <source>
        <dbReference type="EMBL" id="EFE08009.1"/>
    </source>
</evidence>
<reference evidence="1 2" key="1">
    <citation type="submission" date="2010-02" db="EMBL/GenBank/DDBJ databases">
        <authorList>
            <person name="Weinstock G."/>
            <person name="Sodergren E."/>
            <person name="Clifton S."/>
            <person name="Fulton L."/>
            <person name="Fulton B."/>
            <person name="Courtney L."/>
            <person name="Fronick C."/>
            <person name="Harrison M."/>
            <person name="Strong C."/>
            <person name="Farmer C."/>
            <person name="Delahaunty K."/>
            <person name="Markovic C."/>
            <person name="Hall O."/>
            <person name="Minx P."/>
            <person name="Tomlinson C."/>
            <person name="Mitreva M."/>
            <person name="Nelson J."/>
            <person name="Hou S."/>
            <person name="Wollam A."/>
            <person name="Pepin K.H."/>
            <person name="Johnson M."/>
            <person name="Bhonagiri V."/>
            <person name="Zhang X."/>
            <person name="Suruliraj S."/>
            <person name="Warren W."/>
            <person name="Chinwalla A."/>
            <person name="Mardis E.R."/>
            <person name="Wilson R.K."/>
        </authorList>
    </citation>
    <scope>NUCLEOTIDE SEQUENCE [LARGE SCALE GENOMIC DNA]</scope>
    <source>
        <strain evidence="1 2">ATCC 29220</strain>
    </source>
</reference>
<comment type="caution">
    <text evidence="1">The sequence shown here is derived from an EMBL/GenBank/DDBJ whole genome shotgun (WGS) entry which is preliminary data.</text>
</comment>
<dbReference type="Proteomes" id="UP000003880">
    <property type="component" value="Unassembled WGS sequence"/>
</dbReference>
<sequence length="49" mass="6044">MYTRFRKKLFCYHQNYNYVLNTRITSALNLFSGERFFLPVQSFINHHNI</sequence>
<dbReference type="HOGENOM" id="CLU_3133893_0_0_6"/>